<dbReference type="GO" id="GO:0005775">
    <property type="term" value="C:vacuolar lumen"/>
    <property type="evidence" value="ECO:0007669"/>
    <property type="project" value="UniProtKB-SubCell"/>
</dbReference>
<evidence type="ECO:0000256" key="9">
    <source>
        <dbReference type="ARBA" id="ARBA00022968"/>
    </source>
</evidence>
<keyword evidence="4" id="KW-0926">Vacuole</keyword>
<feature type="transmembrane region" description="Helical" evidence="16">
    <location>
        <begin position="41"/>
        <end position="59"/>
    </location>
</feature>
<dbReference type="PANTHER" id="PTHR47966:SF51">
    <property type="entry name" value="BETA-SITE APP-CLEAVING ENZYME, ISOFORM A-RELATED"/>
    <property type="match status" value="1"/>
</dbReference>
<comment type="subcellular location">
    <subcellularLocation>
        <location evidence="2">Membrane</location>
        <topology evidence="2">Single-pass type II membrane protein</topology>
    </subcellularLocation>
    <subcellularLocation>
        <location evidence="1">Vacuole lumen</location>
    </subcellularLocation>
</comment>
<keyword evidence="6 16" id="KW-0812">Transmembrane</keyword>
<dbReference type="Proteomes" id="UP000076004">
    <property type="component" value="Unassembled WGS sequence"/>
</dbReference>
<dbReference type="GO" id="GO:0016020">
    <property type="term" value="C:membrane"/>
    <property type="evidence" value="ECO:0007669"/>
    <property type="project" value="UniProtKB-SubCell"/>
</dbReference>
<reference evidence="18 19" key="1">
    <citation type="journal article" date="2016" name="Nat. Commun.">
        <title>Genomes of cryptic chimpanzee Plasmodium species reveal key evolutionary events leading to human malaria.</title>
        <authorList>
            <person name="Sundararaman S.A."/>
            <person name="Plenderleith L.J."/>
            <person name="Liu W."/>
            <person name="Loy D.E."/>
            <person name="Learn G.H."/>
            <person name="Li Y."/>
            <person name="Shaw K.S."/>
            <person name="Ayouba A."/>
            <person name="Peeters M."/>
            <person name="Speede S."/>
            <person name="Shaw G.M."/>
            <person name="Bushman F.D."/>
            <person name="Brisson D."/>
            <person name="Rayner J.C."/>
            <person name="Sharp P.M."/>
            <person name="Hahn B.H."/>
        </authorList>
    </citation>
    <scope>NUCLEOTIDE SEQUENCE [LARGE SCALE GENOMIC DNA]</scope>
    <source>
        <strain evidence="18 19">SY75</strain>
    </source>
</reference>
<dbReference type="InterPro" id="IPR034164">
    <property type="entry name" value="Pepsin-like_dom"/>
</dbReference>
<dbReference type="InterPro" id="IPR033121">
    <property type="entry name" value="PEPTIDASE_A1"/>
</dbReference>
<keyword evidence="11 16" id="KW-0472">Membrane</keyword>
<keyword evidence="8 15" id="KW-0378">Hydrolase</keyword>
<keyword evidence="10 16" id="KW-1133">Transmembrane helix</keyword>
<comment type="similarity">
    <text evidence="3 15">Belongs to the peptidase A1 family.</text>
</comment>
<evidence type="ECO:0000256" key="8">
    <source>
        <dbReference type="ARBA" id="ARBA00022801"/>
    </source>
</evidence>
<evidence type="ECO:0000256" key="3">
    <source>
        <dbReference type="ARBA" id="ARBA00007447"/>
    </source>
</evidence>
<dbReference type="InterPro" id="IPR001461">
    <property type="entry name" value="Aspartic_peptidase_A1"/>
</dbReference>
<accession>A0A151L9R5</accession>
<evidence type="ECO:0000256" key="7">
    <source>
        <dbReference type="ARBA" id="ARBA00022750"/>
    </source>
</evidence>
<evidence type="ECO:0000256" key="2">
    <source>
        <dbReference type="ARBA" id="ARBA00004606"/>
    </source>
</evidence>
<keyword evidence="7 15" id="KW-0064">Aspartyl protease</keyword>
<evidence type="ECO:0000313" key="18">
    <source>
        <dbReference type="EMBL" id="KYN95691.1"/>
    </source>
</evidence>
<keyword evidence="12 14" id="KW-1015">Disulfide bond</keyword>
<organism evidence="18 19">
    <name type="scientific">Plasmodium gaboni</name>
    <dbReference type="NCBI Taxonomy" id="647221"/>
    <lineage>
        <taxon>Eukaryota</taxon>
        <taxon>Sar</taxon>
        <taxon>Alveolata</taxon>
        <taxon>Apicomplexa</taxon>
        <taxon>Aconoidasida</taxon>
        <taxon>Haemosporida</taxon>
        <taxon>Plasmodiidae</taxon>
        <taxon>Plasmodium</taxon>
        <taxon>Plasmodium (Laverania)</taxon>
    </lineage>
</organism>
<dbReference type="EMBL" id="LVLB01000015">
    <property type="protein sequence ID" value="KYN95691.1"/>
    <property type="molecule type" value="Genomic_DNA"/>
</dbReference>
<dbReference type="Gene3D" id="2.40.70.10">
    <property type="entry name" value="Acid Proteases"/>
    <property type="match status" value="2"/>
</dbReference>
<dbReference type="PROSITE" id="PS51767">
    <property type="entry name" value="PEPTIDASE_A1"/>
    <property type="match status" value="1"/>
</dbReference>
<evidence type="ECO:0000256" key="11">
    <source>
        <dbReference type="ARBA" id="ARBA00023136"/>
    </source>
</evidence>
<evidence type="ECO:0000256" key="15">
    <source>
        <dbReference type="RuleBase" id="RU000454"/>
    </source>
</evidence>
<dbReference type="GeneID" id="29778379"/>
<dbReference type="SUPFAM" id="SSF50630">
    <property type="entry name" value="Acid proteases"/>
    <property type="match status" value="1"/>
</dbReference>
<sequence>MALILKEADFSNTFARNESAVNAPSLNNNMKTWKIQKRFQILYVFFFLLITGALFYYLIDNVLLSKNKKINEIMNTSPYVTIGFNIETSHDRIIKTIKEHRLKNYIKESLKFFKTGLTQKSYLGTTSDSVPLNDVANVMYYGEAQIGDNKQKFAFIFDTGSANLWVPSAQCSTIGCKTKNLYDSTKSKTYEKDGTKVEMNYVSGTVTGFFSKDIVTIGNLSFPYKFIEVTDTNGLEPTYTLGQFDGILGLGWKDLSIGSVDPVVVELKNQNKIEQAVFSFYLPHDDKHKGYLTIGGVEDRFYDGQLTYEKLNHDLYWQVDLDLHFGNLTVEKANAIVDSGTSSITAPTEFLNKFFEGLDVVKIPFLPLYITTCNNPKLPTLEFRSAANVYTLEPEYYLQQIFDFGISLCMVTIIPVDLNKNTFILGDPFMRKYFTVFDYDNHLVGFAVAKKKL</sequence>
<feature type="domain" description="Peptidase A1" evidence="17">
    <location>
        <begin position="140"/>
        <end position="447"/>
    </location>
</feature>
<dbReference type="Pfam" id="PF00026">
    <property type="entry name" value="Asp"/>
    <property type="match status" value="1"/>
</dbReference>
<evidence type="ECO:0000256" key="16">
    <source>
        <dbReference type="SAM" id="Phobius"/>
    </source>
</evidence>
<evidence type="ECO:0000259" key="17">
    <source>
        <dbReference type="PROSITE" id="PS51767"/>
    </source>
</evidence>
<dbReference type="PROSITE" id="PS00141">
    <property type="entry name" value="ASP_PROTEASE"/>
    <property type="match status" value="2"/>
</dbReference>
<gene>
    <name evidence="18" type="ORF">PGSY75_1407900</name>
</gene>
<keyword evidence="9" id="KW-0735">Signal-anchor</keyword>
<evidence type="ECO:0000256" key="10">
    <source>
        <dbReference type="ARBA" id="ARBA00022989"/>
    </source>
</evidence>
<proteinExistence type="inferred from homology"/>
<feature type="active site" evidence="13">
    <location>
        <position position="158"/>
    </location>
</feature>
<evidence type="ECO:0000256" key="12">
    <source>
        <dbReference type="ARBA" id="ARBA00023157"/>
    </source>
</evidence>
<dbReference type="FunFam" id="2.40.70.10:FF:000038">
    <property type="entry name" value="Plasmepsin-2"/>
    <property type="match status" value="1"/>
</dbReference>
<evidence type="ECO:0000256" key="5">
    <source>
        <dbReference type="ARBA" id="ARBA00022670"/>
    </source>
</evidence>
<evidence type="ECO:0000256" key="6">
    <source>
        <dbReference type="ARBA" id="ARBA00022692"/>
    </source>
</evidence>
<dbReference type="GO" id="GO:0006508">
    <property type="term" value="P:proteolysis"/>
    <property type="evidence" value="ECO:0007669"/>
    <property type="project" value="UniProtKB-KW"/>
</dbReference>
<dbReference type="KEGG" id="pgab:PGSY75_1407900"/>
<evidence type="ECO:0000256" key="14">
    <source>
        <dbReference type="PIRSR" id="PIRSR601461-2"/>
    </source>
</evidence>
<dbReference type="GO" id="GO:0004190">
    <property type="term" value="F:aspartic-type endopeptidase activity"/>
    <property type="evidence" value="ECO:0007669"/>
    <property type="project" value="UniProtKB-KW"/>
</dbReference>
<feature type="active site" evidence="13">
    <location>
        <position position="338"/>
    </location>
</feature>
<dbReference type="VEuPathDB" id="PlasmoDB:PGSY75_1407900"/>
<comment type="caution">
    <text evidence="18">The sequence shown here is derived from an EMBL/GenBank/DDBJ whole genome shotgun (WGS) entry which is preliminary data.</text>
</comment>
<dbReference type="VEuPathDB" id="PlasmoDB:PGABG01_1406300"/>
<dbReference type="RefSeq" id="XP_018639157.1">
    <property type="nucleotide sequence ID" value="XM_018787785.1"/>
</dbReference>
<dbReference type="GO" id="GO:0020020">
    <property type="term" value="C:food vacuole"/>
    <property type="evidence" value="ECO:0007669"/>
    <property type="project" value="UniProtKB-ARBA"/>
</dbReference>
<dbReference type="PANTHER" id="PTHR47966">
    <property type="entry name" value="BETA-SITE APP-CLEAVING ENZYME, ISOFORM A-RELATED"/>
    <property type="match status" value="1"/>
</dbReference>
<dbReference type="AlphaFoldDB" id="A0A151L9R5"/>
<dbReference type="FunFam" id="2.40.70.10:FF:000035">
    <property type="entry name" value="Plasmepsin-2"/>
    <property type="match status" value="1"/>
</dbReference>
<dbReference type="SMR" id="A0A151L9R5"/>
<feature type="disulfide bond" evidence="14">
    <location>
        <begin position="171"/>
        <end position="176"/>
    </location>
</feature>
<evidence type="ECO:0000256" key="1">
    <source>
        <dbReference type="ARBA" id="ARBA00004410"/>
    </source>
</evidence>
<dbReference type="InterPro" id="IPR021109">
    <property type="entry name" value="Peptidase_aspartic_dom_sf"/>
</dbReference>
<dbReference type="CDD" id="cd05471">
    <property type="entry name" value="pepsin_like"/>
    <property type="match status" value="1"/>
</dbReference>
<keyword evidence="5 15" id="KW-0645">Protease</keyword>
<evidence type="ECO:0000256" key="13">
    <source>
        <dbReference type="PIRSR" id="PIRSR601461-1"/>
    </source>
</evidence>
<dbReference type="PRINTS" id="PR00792">
    <property type="entry name" value="PEPSIN"/>
</dbReference>
<protein>
    <submittedName>
        <fullName evidence="18">Plasmepsin I</fullName>
    </submittedName>
</protein>
<name>A0A151L9R5_9APIC</name>
<evidence type="ECO:0000313" key="19">
    <source>
        <dbReference type="Proteomes" id="UP000076004"/>
    </source>
</evidence>
<evidence type="ECO:0000256" key="4">
    <source>
        <dbReference type="ARBA" id="ARBA00022554"/>
    </source>
</evidence>
<dbReference type="InterPro" id="IPR001969">
    <property type="entry name" value="Aspartic_peptidase_AS"/>
</dbReference>